<accession>A0A9P8T605</accession>
<evidence type="ECO:0000313" key="1">
    <source>
        <dbReference type="EMBL" id="KAH3666605.1"/>
    </source>
</evidence>
<protein>
    <submittedName>
        <fullName evidence="1">Uncharacterized protein</fullName>
    </submittedName>
</protein>
<proteinExistence type="predicted"/>
<dbReference type="InterPro" id="IPR025204">
    <property type="entry name" value="CENP-L"/>
</dbReference>
<evidence type="ECO:0000313" key="2">
    <source>
        <dbReference type="Proteomes" id="UP000769528"/>
    </source>
</evidence>
<keyword evidence="2" id="KW-1185">Reference proteome</keyword>
<sequence>MKKIFQTMIRIENNLKLFKSTTTTGINFNKDIIQNEIKLLVVSVLSELQEDDLVVAAKLIEFSNEELIHLTKIHYDLEKKEIDGKEYILENIIIQFPESVLRKQSITFISTRSSGLDKGYNTLIMSKSITKLNKLFLHWLKSNQGLIIKSLTFNSSFSIQIFKYLIRNINDLQELGDIEIDFDTSFTQNGSLNTISVEIKNIELQKFKNSEDGHDDEVASGIFKYLELSTTLNFNRLEISRLKTDLLTIQSSGKLNFKKIPKLAKNDFVFFTTFDFILMIYENLVKVV</sequence>
<dbReference type="OrthoDB" id="3995864at2759"/>
<organism evidence="1 2">
    <name type="scientific">Wickerhamomyces mucosus</name>
    <dbReference type="NCBI Taxonomy" id="1378264"/>
    <lineage>
        <taxon>Eukaryota</taxon>
        <taxon>Fungi</taxon>
        <taxon>Dikarya</taxon>
        <taxon>Ascomycota</taxon>
        <taxon>Saccharomycotina</taxon>
        <taxon>Saccharomycetes</taxon>
        <taxon>Phaffomycetales</taxon>
        <taxon>Wickerhamomycetaceae</taxon>
        <taxon>Wickerhamomyces</taxon>
    </lineage>
</organism>
<dbReference type="Pfam" id="PF13092">
    <property type="entry name" value="CENP-L"/>
    <property type="match status" value="1"/>
</dbReference>
<dbReference type="AlphaFoldDB" id="A0A9P8T605"/>
<reference evidence="1" key="2">
    <citation type="submission" date="2021-01" db="EMBL/GenBank/DDBJ databases">
        <authorList>
            <person name="Schikora-Tamarit M.A."/>
        </authorList>
    </citation>
    <scope>NUCLEOTIDE SEQUENCE</scope>
    <source>
        <strain evidence="1">CBS6341</strain>
    </source>
</reference>
<name>A0A9P8T605_9ASCO</name>
<reference evidence="1" key="1">
    <citation type="journal article" date="2021" name="Open Biol.">
        <title>Shared evolutionary footprints suggest mitochondrial oxidative damage underlies multiple complex I losses in fungi.</title>
        <authorList>
            <person name="Schikora-Tamarit M.A."/>
            <person name="Marcet-Houben M."/>
            <person name="Nosek J."/>
            <person name="Gabaldon T."/>
        </authorList>
    </citation>
    <scope>NUCLEOTIDE SEQUENCE</scope>
    <source>
        <strain evidence="1">CBS6341</strain>
    </source>
</reference>
<dbReference type="Proteomes" id="UP000769528">
    <property type="component" value="Unassembled WGS sequence"/>
</dbReference>
<gene>
    <name evidence="1" type="ORF">WICMUC_005589</name>
</gene>
<dbReference type="EMBL" id="JAEUBF010001424">
    <property type="protein sequence ID" value="KAH3666605.1"/>
    <property type="molecule type" value="Genomic_DNA"/>
</dbReference>
<comment type="caution">
    <text evidence="1">The sequence shown here is derived from an EMBL/GenBank/DDBJ whole genome shotgun (WGS) entry which is preliminary data.</text>
</comment>